<dbReference type="Proteomes" id="UP001465976">
    <property type="component" value="Unassembled WGS sequence"/>
</dbReference>
<feature type="compositionally biased region" description="Acidic residues" evidence="1">
    <location>
        <begin position="529"/>
        <end position="538"/>
    </location>
</feature>
<feature type="region of interest" description="Disordered" evidence="1">
    <location>
        <begin position="638"/>
        <end position="725"/>
    </location>
</feature>
<dbReference type="EMBL" id="JBAHYK010000027">
    <property type="protein sequence ID" value="KAL0580590.1"/>
    <property type="molecule type" value="Genomic_DNA"/>
</dbReference>
<protein>
    <submittedName>
        <fullName evidence="2">Uncharacterized protein</fullName>
    </submittedName>
</protein>
<feature type="compositionally biased region" description="Basic residues" evidence="1">
    <location>
        <begin position="210"/>
        <end position="220"/>
    </location>
</feature>
<feature type="region of interest" description="Disordered" evidence="1">
    <location>
        <begin position="1"/>
        <end position="385"/>
    </location>
</feature>
<feature type="compositionally biased region" description="Acidic residues" evidence="1">
    <location>
        <begin position="375"/>
        <end position="384"/>
    </location>
</feature>
<feature type="compositionally biased region" description="Low complexity" evidence="1">
    <location>
        <begin position="669"/>
        <end position="678"/>
    </location>
</feature>
<feature type="compositionally biased region" description="Polar residues" evidence="1">
    <location>
        <begin position="126"/>
        <end position="136"/>
    </location>
</feature>
<sequence length="1267" mass="140041">MAENEAPEMHGPRLDLSKLQNKNKNNKRNSSRSSSSIIQRIPMTTSHDNHGLISPPSSQPKEMEVEQEQETRQLISPPPEEELRSSRQSFTTTHSLSNSKRKRSVQASQNYSPQVTPNPKPRKQYKQAQPMTSPTKSRYRLLESPHASNPNADFLPPFGARARFSDEPEASTSTRRGRRSATPIIIPPYEPPNETFTPPREITLTPSPTKPKRSSRKSVRKTLSVKVEPPSDMEALLKEPMPPASPTDDPLLLSDSVEPEELPRAELRMDVVAVTPRRPTRRAELEGSLPPSSPPSPVQFQREQSNDLPISSSPVEGVDYFFPRDPPNTSDMNGMSTSDDDDDVDMDISLADAKGPIPSFVWPPRGKVDTANGEWSDEESDDEMAAAHLRSRGEVVGDGEGEYTGQWRMWQVRTKCDPPSSATKSRMDSWGRPISPYPPELLERKESPLPGSNVVEDDNTVQLAKNPAGDRDGHDDDEEEEEREVRAMSIEPETVAADGEADGEGDNEQEEAEVRAMSIEPEDRVADESNVEEGEAEGEAQPMQFVFEAHDGFGSDDEDEDEREEEEVREMSYIEEGEEVDEDNATPDDALPTATSNLPESPEPQAVRPTASVPGTPSRTPLPTTIPLLRDLSFLQTAKSPFGSRSSRPSLLRTRSRAAVDVPEHTVDDAQVVPPAVAHDVDEEHVNPRDSQMEYQDVEVELPDDEESSDEDDDPGLVKITSSDPRAAARAAAILKQHDYDCFTKITAREKRRRHSSYNNSSDPLDSLKKGNRRRTVTAAGVGKSLTPGLRDKSRRHSLGTVVGEKVYMPGSPVVTLSGLLNEAEKEVDVEVGRNISKVYETPLPRSKSRLSFGGEDGSQSEWTKEDWKTLDACFTDERIALVNDELDGDDMAMAEVDVVDLDKVIDRYLELVEVELEEGSEGCWTRQTPLYRRDSIRARAEAIKKKQSSGKVAPPTPAGTAMRSLSLARSRLSATTKSTPVFSTPSGPSTRVMETPAWTPGMTPLPKKYTLPPAIGSEAPFSSIKMPRTKALMAPRYGYLLEEAERVSRGEPSQPPSSEPHEDILDDEDEDVNDLFEVENSLDLSRDSDDSAEVEDQDIPSASVQQPQGLGGRMKGIIFSYLPTLSKNPQPTFKKHSHPRTGLPLPPADVLSKQRGPVATPARPVIPRERAPKELVTLNHQEPPPETKIPKRKEKPKRLVELKNVQPPPEPEVRKSTSGAGGLRRKGSVKDLVKGFEELERSSSSLGVRGGGKGKEKEVSRPAWRP</sequence>
<feature type="region of interest" description="Disordered" evidence="1">
    <location>
        <begin position="414"/>
        <end position="625"/>
    </location>
</feature>
<feature type="compositionally biased region" description="Basic and acidic residues" evidence="1">
    <location>
        <begin position="1229"/>
        <end position="1242"/>
    </location>
</feature>
<name>A0ABR3FZM2_9AGAR</name>
<gene>
    <name evidence="2" type="ORF">V5O48_001415</name>
</gene>
<feature type="compositionally biased region" description="Low complexity" evidence="1">
    <location>
        <begin position="170"/>
        <end position="184"/>
    </location>
</feature>
<feature type="compositionally biased region" description="Acidic residues" evidence="1">
    <location>
        <begin position="696"/>
        <end position="715"/>
    </location>
</feature>
<feature type="compositionally biased region" description="Acidic residues" evidence="1">
    <location>
        <begin position="499"/>
        <end position="511"/>
    </location>
</feature>
<feature type="compositionally biased region" description="Polar residues" evidence="1">
    <location>
        <begin position="298"/>
        <end position="314"/>
    </location>
</feature>
<feature type="compositionally biased region" description="Acidic residues" evidence="1">
    <location>
        <begin position="554"/>
        <end position="586"/>
    </location>
</feature>
<proteinExistence type="predicted"/>
<feature type="compositionally biased region" description="Polar residues" evidence="1">
    <location>
        <begin position="613"/>
        <end position="623"/>
    </location>
</feature>
<evidence type="ECO:0000256" key="1">
    <source>
        <dbReference type="SAM" id="MobiDB-lite"/>
    </source>
</evidence>
<keyword evidence="3" id="KW-1185">Reference proteome</keyword>
<feature type="region of interest" description="Disordered" evidence="1">
    <location>
        <begin position="1046"/>
        <end position="1113"/>
    </location>
</feature>
<feature type="compositionally biased region" description="Acidic residues" evidence="1">
    <location>
        <begin position="1065"/>
        <end position="1078"/>
    </location>
</feature>
<feature type="compositionally biased region" description="Polar residues" evidence="1">
    <location>
        <begin position="105"/>
        <end position="117"/>
    </location>
</feature>
<evidence type="ECO:0000313" key="3">
    <source>
        <dbReference type="Proteomes" id="UP001465976"/>
    </source>
</evidence>
<evidence type="ECO:0000313" key="2">
    <source>
        <dbReference type="EMBL" id="KAL0580590.1"/>
    </source>
</evidence>
<feature type="region of interest" description="Disordered" evidence="1">
    <location>
        <begin position="974"/>
        <end position="1000"/>
    </location>
</feature>
<feature type="compositionally biased region" description="Basic and acidic residues" evidence="1">
    <location>
        <begin position="7"/>
        <end position="16"/>
    </location>
</feature>
<feature type="region of interest" description="Disordered" evidence="1">
    <location>
        <begin position="1125"/>
        <end position="1267"/>
    </location>
</feature>
<reference evidence="2 3" key="1">
    <citation type="submission" date="2024-02" db="EMBL/GenBank/DDBJ databases">
        <title>A draft genome for the cacao thread blight pathogen Marasmius crinis-equi.</title>
        <authorList>
            <person name="Cohen S.P."/>
            <person name="Baruah I.K."/>
            <person name="Amoako-Attah I."/>
            <person name="Bukari Y."/>
            <person name="Meinhardt L.W."/>
            <person name="Bailey B.A."/>
        </authorList>
    </citation>
    <scope>NUCLEOTIDE SEQUENCE [LARGE SCALE GENOMIC DNA]</scope>
    <source>
        <strain evidence="2 3">GH-76</strain>
    </source>
</reference>
<feature type="compositionally biased region" description="Polar residues" evidence="1">
    <location>
        <begin position="86"/>
        <end position="98"/>
    </location>
</feature>
<feature type="compositionally biased region" description="Basic and acidic residues" evidence="1">
    <location>
        <begin position="679"/>
        <end position="692"/>
    </location>
</feature>
<accession>A0ABR3FZM2</accession>
<feature type="compositionally biased region" description="Low complexity" evidence="1">
    <location>
        <begin position="644"/>
        <end position="653"/>
    </location>
</feature>
<comment type="caution">
    <text evidence="2">The sequence shown here is derived from an EMBL/GenBank/DDBJ whole genome shotgun (WGS) entry which is preliminary data.</text>
</comment>
<feature type="compositionally biased region" description="Polar residues" evidence="1">
    <location>
        <begin position="978"/>
        <end position="990"/>
    </location>
</feature>
<feature type="region of interest" description="Disordered" evidence="1">
    <location>
        <begin position="750"/>
        <end position="793"/>
    </location>
</feature>
<organism evidence="2 3">
    <name type="scientific">Marasmius crinis-equi</name>
    <dbReference type="NCBI Taxonomy" id="585013"/>
    <lineage>
        <taxon>Eukaryota</taxon>
        <taxon>Fungi</taxon>
        <taxon>Dikarya</taxon>
        <taxon>Basidiomycota</taxon>
        <taxon>Agaricomycotina</taxon>
        <taxon>Agaricomycetes</taxon>
        <taxon>Agaricomycetidae</taxon>
        <taxon>Agaricales</taxon>
        <taxon>Marasmiineae</taxon>
        <taxon>Marasmiaceae</taxon>
        <taxon>Marasmius</taxon>
    </lineage>
</organism>